<dbReference type="PANTHER" id="PTHR47163">
    <property type="entry name" value="DDE_TNP_IS1595 DOMAIN-CONTAINING PROTEIN"/>
    <property type="match status" value="1"/>
</dbReference>
<accession>A0A8H4ES82</accession>
<evidence type="ECO:0000313" key="1">
    <source>
        <dbReference type="EMBL" id="KAF0544903.1"/>
    </source>
</evidence>
<evidence type="ECO:0000313" key="2">
    <source>
        <dbReference type="Proteomes" id="UP000439903"/>
    </source>
</evidence>
<sequence length="190" mass="22841">MNQNLKSLYKIFFDEKESIKFLIKENIIKPSEKYQSCNRKMYLYLKANIFYYKNTSCKKMVNVFKNTFFSQYRLKCNNILLIGYFWIHKLRIQQIHNITDISRLSIHNFIKNFRRLSINSLIPEDSIVSSQKIIVKINESLFDNFWIVEGIKRTKKRKMFFVVIGNHNTETLTRIIKQHMKSGSTIYTDV</sequence>
<comment type="caution">
    <text evidence="1">The sequence shown here is derived from an EMBL/GenBank/DDBJ whole genome shotgun (WGS) entry which is preliminary data.</text>
</comment>
<dbReference type="OrthoDB" id="5598606at2759"/>
<reference evidence="1 2" key="1">
    <citation type="journal article" date="2019" name="Environ. Microbiol.">
        <title>At the nexus of three kingdoms: the genome of the mycorrhizal fungus Gigaspora margarita provides insights into plant, endobacterial and fungal interactions.</title>
        <authorList>
            <person name="Venice F."/>
            <person name="Ghignone S."/>
            <person name="Salvioli di Fossalunga A."/>
            <person name="Amselem J."/>
            <person name="Novero M."/>
            <person name="Xianan X."/>
            <person name="Sedzielewska Toro K."/>
            <person name="Morin E."/>
            <person name="Lipzen A."/>
            <person name="Grigoriev I.V."/>
            <person name="Henrissat B."/>
            <person name="Martin F.M."/>
            <person name="Bonfante P."/>
        </authorList>
    </citation>
    <scope>NUCLEOTIDE SEQUENCE [LARGE SCALE GENOMIC DNA]</scope>
    <source>
        <strain evidence="1 2">BEG34</strain>
    </source>
</reference>
<dbReference type="InterPro" id="IPR053164">
    <property type="entry name" value="IS1016-like_transposase"/>
</dbReference>
<name>A0A8H4ES82_GIGMA</name>
<proteinExistence type="predicted"/>
<dbReference type="AlphaFoldDB" id="A0A8H4ES82"/>
<organism evidence="1 2">
    <name type="scientific">Gigaspora margarita</name>
    <dbReference type="NCBI Taxonomy" id="4874"/>
    <lineage>
        <taxon>Eukaryota</taxon>
        <taxon>Fungi</taxon>
        <taxon>Fungi incertae sedis</taxon>
        <taxon>Mucoromycota</taxon>
        <taxon>Glomeromycotina</taxon>
        <taxon>Glomeromycetes</taxon>
        <taxon>Diversisporales</taxon>
        <taxon>Gigasporaceae</taxon>
        <taxon>Gigaspora</taxon>
    </lineage>
</organism>
<protein>
    <submittedName>
        <fullName evidence="1">Transposase, ISXO2-like domain-containing protein</fullName>
    </submittedName>
</protein>
<dbReference type="PANTHER" id="PTHR47163:SF2">
    <property type="entry name" value="SI:DKEY-17M8.2"/>
    <property type="match status" value="1"/>
</dbReference>
<dbReference type="EMBL" id="WTPW01000123">
    <property type="protein sequence ID" value="KAF0544903.1"/>
    <property type="molecule type" value="Genomic_DNA"/>
</dbReference>
<keyword evidence="2" id="KW-1185">Reference proteome</keyword>
<gene>
    <name evidence="1" type="ORF">F8M41_002579</name>
</gene>
<dbReference type="Proteomes" id="UP000439903">
    <property type="component" value="Unassembled WGS sequence"/>
</dbReference>